<dbReference type="EMBL" id="GL533720">
    <property type="protein sequence ID" value="EFQ93648.1"/>
    <property type="molecule type" value="Genomic_DNA"/>
</dbReference>
<feature type="signal peptide" evidence="2">
    <location>
        <begin position="1"/>
        <end position="20"/>
    </location>
</feature>
<dbReference type="AlphaFoldDB" id="E3RKV1"/>
<evidence type="ECO:0000256" key="2">
    <source>
        <dbReference type="SAM" id="SignalP"/>
    </source>
</evidence>
<organism evidence="4">
    <name type="scientific">Pyrenophora teres f. teres (strain 0-1)</name>
    <name type="common">Barley net blotch fungus</name>
    <name type="synonym">Drechslera teres f. teres</name>
    <dbReference type="NCBI Taxonomy" id="861557"/>
    <lineage>
        <taxon>Eukaryota</taxon>
        <taxon>Fungi</taxon>
        <taxon>Dikarya</taxon>
        <taxon>Ascomycota</taxon>
        <taxon>Pezizomycotina</taxon>
        <taxon>Dothideomycetes</taxon>
        <taxon>Pleosporomycetidae</taxon>
        <taxon>Pleosporales</taxon>
        <taxon>Pleosporineae</taxon>
        <taxon>Pleosporaceae</taxon>
        <taxon>Pyrenophora</taxon>
    </lineage>
</organism>
<keyword evidence="2" id="KW-0732">Signal</keyword>
<name>E3RKV1_PYRTT</name>
<protein>
    <submittedName>
        <fullName evidence="3">Uncharacterized protein</fullName>
    </submittedName>
</protein>
<evidence type="ECO:0000256" key="1">
    <source>
        <dbReference type="SAM" id="MobiDB-lite"/>
    </source>
</evidence>
<feature type="chain" id="PRO_5003181398" evidence="2">
    <location>
        <begin position="21"/>
        <end position="243"/>
    </location>
</feature>
<dbReference type="Proteomes" id="UP000001067">
    <property type="component" value="Unassembled WGS sequence"/>
</dbReference>
<sequence>MRYTIATAFAAMMGMSAVYAAPVGPNNTPGRDDLGMPLVYDDNFNQKRGASPQRTYPGNTYENMPGLTAVEPNVIQQKRENSPNRGNDNTISGHLATDPSYLRMDGVVGTKHETRDASPQGFAETAADQTLRQLGLKKENSKSLHQTRDASPQGFVDKAANKILNQFGWEIVHSRSLQTRDASPQGFVDKAANKILNQFGWEIVHSRSLHQTRYASPQGFAETAADQTLRQLGLKKENSKSLH</sequence>
<dbReference type="KEGG" id="pte:PTT_08901"/>
<accession>E3RKV1</accession>
<evidence type="ECO:0000313" key="3">
    <source>
        <dbReference type="EMBL" id="EFQ93648.1"/>
    </source>
</evidence>
<evidence type="ECO:0000313" key="4">
    <source>
        <dbReference type="Proteomes" id="UP000001067"/>
    </source>
</evidence>
<dbReference type="OrthoDB" id="10596059at2759"/>
<feature type="compositionally biased region" description="Polar residues" evidence="1">
    <location>
        <begin position="83"/>
        <end position="92"/>
    </location>
</feature>
<reference evidence="3 4" key="1">
    <citation type="journal article" date="2010" name="Genome Biol.">
        <title>A first genome assembly of the barley fungal pathogen Pyrenophora teres f. teres.</title>
        <authorList>
            <person name="Ellwood S.R."/>
            <person name="Liu Z."/>
            <person name="Syme R.A."/>
            <person name="Lai Z."/>
            <person name="Hane J.K."/>
            <person name="Keiper F."/>
            <person name="Moffat C.S."/>
            <person name="Oliver R.P."/>
            <person name="Friesen T.L."/>
        </authorList>
    </citation>
    <scope>NUCLEOTIDE SEQUENCE [LARGE SCALE GENOMIC DNA]</scope>
    <source>
        <strain evidence="3 4">0-1</strain>
    </source>
</reference>
<proteinExistence type="predicted"/>
<feature type="region of interest" description="Disordered" evidence="1">
    <location>
        <begin position="79"/>
        <end position="99"/>
    </location>
</feature>
<keyword evidence="4" id="KW-1185">Reference proteome</keyword>
<gene>
    <name evidence="3" type="ORF">PTT_08901</name>
</gene>
<dbReference type="HOGENOM" id="CLU_099947_0_0_1"/>